<dbReference type="Proteomes" id="UP000593561">
    <property type="component" value="Unassembled WGS sequence"/>
</dbReference>
<protein>
    <submittedName>
        <fullName evidence="1">Uncharacterized protein</fullName>
    </submittedName>
</protein>
<gene>
    <name evidence="1" type="ORF">Godav_017281</name>
</gene>
<sequence length="225" mass="24373">MEIIPIILTCGTPKGFTLAASTPVTGRRISVVTIGHRPQRPPPTVVRNRQKNSPKYFFAQISDLESKSPKTWPKSQKKKKNLSVSTFSNAAQNRGSGSQRGCCCHFGARVKVSSVASADMLEAKMKKICLFLAILVLVFCNSMATSIETNSTVSVIADFDDLEFLMDSHFGRVLQSSGSVSRKSLNAGQAAANCGRGRPYDSCLPNPNRPITPQNCGAYNRACGR</sequence>
<keyword evidence="2" id="KW-1185">Reference proteome</keyword>
<proteinExistence type="predicted"/>
<dbReference type="EMBL" id="JABFAC010000001">
    <property type="protein sequence ID" value="MBA0604631.1"/>
    <property type="molecule type" value="Genomic_DNA"/>
</dbReference>
<evidence type="ECO:0000313" key="2">
    <source>
        <dbReference type="Proteomes" id="UP000593561"/>
    </source>
</evidence>
<evidence type="ECO:0000313" key="1">
    <source>
        <dbReference type="EMBL" id="MBA0604631.1"/>
    </source>
</evidence>
<name>A0A7J8QST2_GOSDV</name>
<accession>A0A7J8QST2</accession>
<comment type="caution">
    <text evidence="1">The sequence shown here is derived from an EMBL/GenBank/DDBJ whole genome shotgun (WGS) entry which is preliminary data.</text>
</comment>
<reference evidence="1 2" key="1">
    <citation type="journal article" date="2019" name="Genome Biol. Evol.">
        <title>Insights into the evolution of the New World diploid cottons (Gossypium, subgenus Houzingenia) based on genome sequencing.</title>
        <authorList>
            <person name="Grover C.E."/>
            <person name="Arick M.A. 2nd"/>
            <person name="Thrash A."/>
            <person name="Conover J.L."/>
            <person name="Sanders W.S."/>
            <person name="Peterson D.G."/>
            <person name="Frelichowski J.E."/>
            <person name="Scheffler J.A."/>
            <person name="Scheffler B.E."/>
            <person name="Wendel J.F."/>
        </authorList>
    </citation>
    <scope>NUCLEOTIDE SEQUENCE [LARGE SCALE GENOMIC DNA]</scope>
    <source>
        <strain evidence="1">27</strain>
        <tissue evidence="1">Leaf</tissue>
    </source>
</reference>
<organism evidence="1 2">
    <name type="scientific">Gossypium davidsonii</name>
    <name type="common">Davidson's cotton</name>
    <name type="synonym">Gossypium klotzschianum subsp. davidsonii</name>
    <dbReference type="NCBI Taxonomy" id="34287"/>
    <lineage>
        <taxon>Eukaryota</taxon>
        <taxon>Viridiplantae</taxon>
        <taxon>Streptophyta</taxon>
        <taxon>Embryophyta</taxon>
        <taxon>Tracheophyta</taxon>
        <taxon>Spermatophyta</taxon>
        <taxon>Magnoliopsida</taxon>
        <taxon>eudicotyledons</taxon>
        <taxon>Gunneridae</taxon>
        <taxon>Pentapetalae</taxon>
        <taxon>rosids</taxon>
        <taxon>malvids</taxon>
        <taxon>Malvales</taxon>
        <taxon>Malvaceae</taxon>
        <taxon>Malvoideae</taxon>
        <taxon>Gossypium</taxon>
    </lineage>
</organism>
<dbReference type="AlphaFoldDB" id="A0A7J8QST2"/>